<gene>
    <name evidence="7" type="ORF">IAA98_03975</name>
</gene>
<reference evidence="7" key="1">
    <citation type="submission" date="2020-10" db="EMBL/GenBank/DDBJ databases">
        <authorList>
            <person name="Gilroy R."/>
        </authorList>
    </citation>
    <scope>NUCLEOTIDE SEQUENCE</scope>
    <source>
        <strain evidence="7">ChiGjej1B1-24693</strain>
    </source>
</reference>
<proteinExistence type="inferred from homology"/>
<dbReference type="InterPro" id="IPR024892">
    <property type="entry name" value="ArAT"/>
</dbReference>
<dbReference type="PROSITE" id="PS00599">
    <property type="entry name" value="AA_TRANSFER_CLASS_2"/>
    <property type="match status" value="1"/>
</dbReference>
<name>A0A9D1GVW8_9ACTN</name>
<keyword evidence="4 5" id="KW-0663">Pyridoxal phosphate</keyword>
<keyword evidence="2 7" id="KW-0032">Aminotransferase</keyword>
<dbReference type="NCBIfam" id="NF002878">
    <property type="entry name" value="PRK03321.1"/>
    <property type="match status" value="1"/>
</dbReference>
<protein>
    <submittedName>
        <fullName evidence="7">Histidinol-phosphate transaminase</fullName>
        <ecNumber evidence="7">2.6.1.9</ecNumber>
    </submittedName>
</protein>
<evidence type="ECO:0000256" key="5">
    <source>
        <dbReference type="RuleBase" id="RU003693"/>
    </source>
</evidence>
<evidence type="ECO:0000313" key="7">
    <source>
        <dbReference type="EMBL" id="HIT74723.1"/>
    </source>
</evidence>
<evidence type="ECO:0000256" key="3">
    <source>
        <dbReference type="ARBA" id="ARBA00022679"/>
    </source>
</evidence>
<evidence type="ECO:0000256" key="2">
    <source>
        <dbReference type="ARBA" id="ARBA00022576"/>
    </source>
</evidence>
<feature type="non-terminal residue" evidence="7">
    <location>
        <position position="328"/>
    </location>
</feature>
<evidence type="ECO:0000259" key="6">
    <source>
        <dbReference type="Pfam" id="PF00155"/>
    </source>
</evidence>
<dbReference type="InterPro" id="IPR015421">
    <property type="entry name" value="PyrdxlP-dep_Trfase_major"/>
</dbReference>
<dbReference type="InterPro" id="IPR050106">
    <property type="entry name" value="HistidinolP_aminotransfase"/>
</dbReference>
<dbReference type="GO" id="GO:0030170">
    <property type="term" value="F:pyridoxal phosphate binding"/>
    <property type="evidence" value="ECO:0007669"/>
    <property type="project" value="InterPro"/>
</dbReference>
<comment type="caution">
    <text evidence="7">The sequence shown here is derived from an EMBL/GenBank/DDBJ whole genome shotgun (WGS) entry which is preliminary data.</text>
</comment>
<dbReference type="PANTHER" id="PTHR43643">
    <property type="entry name" value="HISTIDINOL-PHOSPHATE AMINOTRANSFERASE 2"/>
    <property type="match status" value="1"/>
</dbReference>
<dbReference type="CDD" id="cd00609">
    <property type="entry name" value="AAT_like"/>
    <property type="match status" value="1"/>
</dbReference>
<dbReference type="PANTHER" id="PTHR43643:SF3">
    <property type="entry name" value="HISTIDINOL-PHOSPHATE AMINOTRANSFERASE"/>
    <property type="match status" value="1"/>
</dbReference>
<dbReference type="SUPFAM" id="SSF53383">
    <property type="entry name" value="PLP-dependent transferases"/>
    <property type="match status" value="1"/>
</dbReference>
<dbReference type="Gene3D" id="3.40.640.10">
    <property type="entry name" value="Type I PLP-dependent aspartate aminotransferase-like (Major domain)"/>
    <property type="match status" value="1"/>
</dbReference>
<comment type="similarity">
    <text evidence="5">Belongs to the class-II pyridoxal-phosphate-dependent aminotransferase family.</text>
</comment>
<dbReference type="EC" id="2.6.1.9" evidence="7"/>
<evidence type="ECO:0000256" key="1">
    <source>
        <dbReference type="ARBA" id="ARBA00001933"/>
    </source>
</evidence>
<dbReference type="AlphaFoldDB" id="A0A9D1GVW8"/>
<keyword evidence="3 7" id="KW-0808">Transferase</keyword>
<sequence length="328" mass="34161">MTVPIRPEVSSLPAYVAGKPAAAGPGGVSYKLSSNENPYPPLPSVSEQIALDGFNRYPDAGNTAITAAVAEHLGVAADRLAFGTGSVAVLYHLLQATCTTGDEVVFAWRSFEAYPIAVQLTGARPVPVPLGPHAVHDLDAMAAAVTDRTRAVLLCTPNNPTGPIITHTDLVRFLDAVDPSVMVIVDEAYVEFVTDPAAARGLELLDRPNVVVLRTFSKAYGLAGLRVGYCVAEPGLAQAVRATSLPFGVSSLAQAAVVASLDAQDELSARVADLVAQRTVLVDGLRSLGLEVPDSEGNFAWLAAGAQTLRWAEHFGAAGVAVRPYVAG</sequence>
<dbReference type="Gene3D" id="3.90.1150.10">
    <property type="entry name" value="Aspartate Aminotransferase, domain 1"/>
    <property type="match status" value="1"/>
</dbReference>
<accession>A0A9D1GVW8</accession>
<evidence type="ECO:0000256" key="4">
    <source>
        <dbReference type="ARBA" id="ARBA00022898"/>
    </source>
</evidence>
<dbReference type="GO" id="GO:0004400">
    <property type="term" value="F:histidinol-phosphate transaminase activity"/>
    <property type="evidence" value="ECO:0007669"/>
    <property type="project" value="UniProtKB-EC"/>
</dbReference>
<comment type="cofactor">
    <cofactor evidence="1 5">
        <name>pyridoxal 5'-phosphate</name>
        <dbReference type="ChEBI" id="CHEBI:597326"/>
    </cofactor>
</comment>
<dbReference type="Proteomes" id="UP000886842">
    <property type="component" value="Unassembled WGS sequence"/>
</dbReference>
<dbReference type="InterPro" id="IPR015424">
    <property type="entry name" value="PyrdxlP-dep_Trfase"/>
</dbReference>
<dbReference type="InterPro" id="IPR001917">
    <property type="entry name" value="Aminotrans_II_pyridoxalP_BS"/>
</dbReference>
<dbReference type="Pfam" id="PF00155">
    <property type="entry name" value="Aminotran_1_2"/>
    <property type="match status" value="1"/>
</dbReference>
<dbReference type="InterPro" id="IPR015422">
    <property type="entry name" value="PyrdxlP-dep_Trfase_small"/>
</dbReference>
<organism evidence="7 8">
    <name type="scientific">Candidatus Avipropionibacterium avicola</name>
    <dbReference type="NCBI Taxonomy" id="2840701"/>
    <lineage>
        <taxon>Bacteria</taxon>
        <taxon>Bacillati</taxon>
        <taxon>Actinomycetota</taxon>
        <taxon>Actinomycetes</taxon>
        <taxon>Propionibacteriales</taxon>
        <taxon>Propionibacteriaceae</taxon>
        <taxon>Propionibacteriaceae incertae sedis</taxon>
        <taxon>Candidatus Avipropionibacterium</taxon>
    </lineage>
</organism>
<reference evidence="7" key="2">
    <citation type="journal article" date="2021" name="PeerJ">
        <title>Extensive microbial diversity within the chicken gut microbiome revealed by metagenomics and culture.</title>
        <authorList>
            <person name="Gilroy R."/>
            <person name="Ravi A."/>
            <person name="Getino M."/>
            <person name="Pursley I."/>
            <person name="Horton D.L."/>
            <person name="Alikhan N.F."/>
            <person name="Baker D."/>
            <person name="Gharbi K."/>
            <person name="Hall N."/>
            <person name="Watson M."/>
            <person name="Adriaenssens E.M."/>
            <person name="Foster-Nyarko E."/>
            <person name="Jarju S."/>
            <person name="Secka A."/>
            <person name="Antonio M."/>
            <person name="Oren A."/>
            <person name="Chaudhuri R.R."/>
            <person name="La Ragione R."/>
            <person name="Hildebrand F."/>
            <person name="Pallen M.J."/>
        </authorList>
    </citation>
    <scope>NUCLEOTIDE SEQUENCE</scope>
    <source>
        <strain evidence="7">ChiGjej1B1-24693</strain>
    </source>
</reference>
<feature type="domain" description="Aminotransferase class I/classII large" evidence="6">
    <location>
        <begin position="31"/>
        <end position="304"/>
    </location>
</feature>
<evidence type="ECO:0000313" key="8">
    <source>
        <dbReference type="Proteomes" id="UP000886842"/>
    </source>
</evidence>
<dbReference type="InterPro" id="IPR004839">
    <property type="entry name" value="Aminotransferase_I/II_large"/>
</dbReference>
<dbReference type="EMBL" id="DVLP01000115">
    <property type="protein sequence ID" value="HIT74723.1"/>
    <property type="molecule type" value="Genomic_DNA"/>
</dbReference>